<proteinExistence type="predicted"/>
<gene>
    <name evidence="2" type="ORF">UFOVP406_45</name>
</gene>
<feature type="compositionally biased region" description="Basic and acidic residues" evidence="1">
    <location>
        <begin position="107"/>
        <end position="118"/>
    </location>
</feature>
<feature type="region of interest" description="Disordered" evidence="1">
    <location>
        <begin position="1"/>
        <end position="58"/>
    </location>
</feature>
<evidence type="ECO:0000313" key="2">
    <source>
        <dbReference type="EMBL" id="CAB4140640.1"/>
    </source>
</evidence>
<protein>
    <submittedName>
        <fullName evidence="2">Uncharacterized protein</fullName>
    </submittedName>
</protein>
<reference evidence="2" key="1">
    <citation type="submission" date="2020-04" db="EMBL/GenBank/DDBJ databases">
        <authorList>
            <person name="Chiriac C."/>
            <person name="Salcher M."/>
            <person name="Ghai R."/>
            <person name="Kavagutti S V."/>
        </authorList>
    </citation>
    <scope>NUCLEOTIDE SEQUENCE</scope>
</reference>
<feature type="compositionally biased region" description="Low complexity" evidence="1">
    <location>
        <begin position="41"/>
        <end position="58"/>
    </location>
</feature>
<name>A0A6J5M6E5_9CAUD</name>
<feature type="region of interest" description="Disordered" evidence="1">
    <location>
        <begin position="93"/>
        <end position="118"/>
    </location>
</feature>
<organism evidence="2">
    <name type="scientific">uncultured Caudovirales phage</name>
    <dbReference type="NCBI Taxonomy" id="2100421"/>
    <lineage>
        <taxon>Viruses</taxon>
        <taxon>Duplodnaviria</taxon>
        <taxon>Heunggongvirae</taxon>
        <taxon>Uroviricota</taxon>
        <taxon>Caudoviricetes</taxon>
        <taxon>Peduoviridae</taxon>
        <taxon>Maltschvirus</taxon>
        <taxon>Maltschvirus maltsch</taxon>
    </lineage>
</organism>
<sequence>MAKPFLRVRLDKPMAAKPAPKTPKPAPKGAAKPAPKPTPLVKPAAKAAASAIDRANRAQAMEAREARMVGVGAKSPAAKMKATAAEAAAIDRANRAQAREAQIIRTTVRERTTPPKKK</sequence>
<evidence type="ECO:0000256" key="1">
    <source>
        <dbReference type="SAM" id="MobiDB-lite"/>
    </source>
</evidence>
<dbReference type="EMBL" id="LR796372">
    <property type="protein sequence ID" value="CAB4140640.1"/>
    <property type="molecule type" value="Genomic_DNA"/>
</dbReference>
<accession>A0A6J5M6E5</accession>